<sequence length="304" mass="32232">MGLSQSQKDLVGGSVGGVAQVLVGQPFDIVKVRIQTAAPGTFASPLECASTLLKNEGPMGFYKGTLTPLLGIGACVSIQFGALEWSKRFFSERNGGKELGLPELYASGAIGGLANTVVAGPVEHIRIRLQTQPANAKLYSGPLDCAAQLIKSNGLPGLFKGQVPTMFRDGIGYGCYFAAYEWLVQRHIRENGGSRADISPLYAVGYGAAAGYFLWGSIYPIDVVKSKLQTDALNPSQRKYRGMLDCFAQTWRAQGWRGFTGGLTPTLVRSPFANGATFVAFEMAMRAMGGPGGAPDIPVPDAIV</sequence>
<comment type="caution">
    <text evidence="11">The sequence shown here is derived from an EMBL/GenBank/DDBJ whole genome shotgun (WGS) entry which is preliminary data.</text>
</comment>
<evidence type="ECO:0000256" key="1">
    <source>
        <dbReference type="ARBA" id="ARBA00004225"/>
    </source>
</evidence>
<proteinExistence type="inferred from homology"/>
<dbReference type="InterPro" id="IPR023395">
    <property type="entry name" value="MCP_dom_sf"/>
</dbReference>
<keyword evidence="6" id="KW-1133">Transmembrane helix</keyword>
<dbReference type="InterPro" id="IPR050567">
    <property type="entry name" value="Mitochondrial_Carrier"/>
</dbReference>
<evidence type="ECO:0000313" key="11">
    <source>
        <dbReference type="EMBL" id="RSH87943.1"/>
    </source>
</evidence>
<dbReference type="PANTHER" id="PTHR45624:SF12">
    <property type="entry name" value="MITOCHONDRIAL ORNITHINE TRANSPORTER 1"/>
    <property type="match status" value="1"/>
</dbReference>
<evidence type="ECO:0000256" key="9">
    <source>
        <dbReference type="PROSITE-ProRule" id="PRU00282"/>
    </source>
</evidence>
<evidence type="ECO:0000256" key="8">
    <source>
        <dbReference type="ARBA" id="ARBA00023136"/>
    </source>
</evidence>
<comment type="subcellular location">
    <subcellularLocation>
        <location evidence="1">Mitochondrion membrane</location>
        <topology evidence="1">Multi-pass membrane protein</topology>
    </subcellularLocation>
</comment>
<dbReference type="RefSeq" id="XP_028480151.1">
    <property type="nucleotide sequence ID" value="XM_028616294.1"/>
</dbReference>
<comment type="similarity">
    <text evidence="2 10">Belongs to the mitochondrial carrier (TC 2.A.29) family.</text>
</comment>
<accession>A0A427YA12</accession>
<dbReference type="Proteomes" id="UP000279236">
    <property type="component" value="Unassembled WGS sequence"/>
</dbReference>
<keyword evidence="7" id="KW-0496">Mitochondrion</keyword>
<dbReference type="SUPFAM" id="SSF103506">
    <property type="entry name" value="Mitochondrial carrier"/>
    <property type="match status" value="1"/>
</dbReference>
<evidence type="ECO:0000256" key="6">
    <source>
        <dbReference type="ARBA" id="ARBA00022989"/>
    </source>
</evidence>
<evidence type="ECO:0000313" key="12">
    <source>
        <dbReference type="Proteomes" id="UP000279236"/>
    </source>
</evidence>
<protein>
    <submittedName>
        <fullName evidence="11">Mitochondrial carrier protein ymc2</fullName>
    </submittedName>
</protein>
<evidence type="ECO:0000256" key="2">
    <source>
        <dbReference type="ARBA" id="ARBA00006375"/>
    </source>
</evidence>
<feature type="repeat" description="Solcar" evidence="9">
    <location>
        <begin position="198"/>
        <end position="287"/>
    </location>
</feature>
<keyword evidence="8 9" id="KW-0472">Membrane</keyword>
<keyword evidence="5" id="KW-0677">Repeat</keyword>
<evidence type="ECO:0000256" key="10">
    <source>
        <dbReference type="RuleBase" id="RU000488"/>
    </source>
</evidence>
<dbReference type="PANTHER" id="PTHR45624">
    <property type="entry name" value="MITOCHONDRIAL BASIC AMINO ACIDS TRANSPORTER-RELATED"/>
    <property type="match status" value="1"/>
</dbReference>
<dbReference type="GO" id="GO:0031966">
    <property type="term" value="C:mitochondrial membrane"/>
    <property type="evidence" value="ECO:0007669"/>
    <property type="project" value="UniProtKB-SubCell"/>
</dbReference>
<evidence type="ECO:0000256" key="3">
    <source>
        <dbReference type="ARBA" id="ARBA00022448"/>
    </source>
</evidence>
<dbReference type="GO" id="GO:0000064">
    <property type="term" value="F:L-ornithine transmembrane transporter activity"/>
    <property type="evidence" value="ECO:0007669"/>
    <property type="project" value="TreeGrafter"/>
</dbReference>
<name>A0A427YA12_9TREE</name>
<dbReference type="AlphaFoldDB" id="A0A427YA12"/>
<dbReference type="OrthoDB" id="409586at2759"/>
<keyword evidence="3 10" id="KW-0813">Transport</keyword>
<dbReference type="Pfam" id="PF00153">
    <property type="entry name" value="Mito_carr"/>
    <property type="match status" value="3"/>
</dbReference>
<dbReference type="PROSITE" id="PS50920">
    <property type="entry name" value="SOLCAR"/>
    <property type="match status" value="3"/>
</dbReference>
<feature type="repeat" description="Solcar" evidence="9">
    <location>
        <begin position="102"/>
        <end position="186"/>
    </location>
</feature>
<evidence type="ECO:0000256" key="4">
    <source>
        <dbReference type="ARBA" id="ARBA00022692"/>
    </source>
</evidence>
<keyword evidence="4 9" id="KW-0812">Transmembrane</keyword>
<organism evidence="11 12">
    <name type="scientific">Apiotrichum porosum</name>
    <dbReference type="NCBI Taxonomy" id="105984"/>
    <lineage>
        <taxon>Eukaryota</taxon>
        <taxon>Fungi</taxon>
        <taxon>Dikarya</taxon>
        <taxon>Basidiomycota</taxon>
        <taxon>Agaricomycotina</taxon>
        <taxon>Tremellomycetes</taxon>
        <taxon>Trichosporonales</taxon>
        <taxon>Trichosporonaceae</taxon>
        <taxon>Apiotrichum</taxon>
    </lineage>
</organism>
<keyword evidence="12" id="KW-1185">Reference proteome</keyword>
<dbReference type="GeneID" id="39585008"/>
<dbReference type="Gene3D" id="1.50.40.10">
    <property type="entry name" value="Mitochondrial carrier domain"/>
    <property type="match status" value="1"/>
</dbReference>
<dbReference type="EMBL" id="RSCE01000001">
    <property type="protein sequence ID" value="RSH87943.1"/>
    <property type="molecule type" value="Genomic_DNA"/>
</dbReference>
<evidence type="ECO:0000256" key="7">
    <source>
        <dbReference type="ARBA" id="ARBA00023128"/>
    </source>
</evidence>
<reference evidence="11 12" key="1">
    <citation type="submission" date="2018-11" db="EMBL/GenBank/DDBJ databases">
        <title>Genome sequence of Apiotrichum porosum DSM 27194.</title>
        <authorList>
            <person name="Aliyu H."/>
            <person name="Gorte O."/>
            <person name="Ochsenreither K."/>
        </authorList>
    </citation>
    <scope>NUCLEOTIDE SEQUENCE [LARGE SCALE GENOMIC DNA]</scope>
    <source>
        <strain evidence="11 12">DSM 27194</strain>
    </source>
</reference>
<dbReference type="InterPro" id="IPR018108">
    <property type="entry name" value="MCP_transmembrane"/>
</dbReference>
<feature type="repeat" description="Solcar" evidence="9">
    <location>
        <begin position="4"/>
        <end position="89"/>
    </location>
</feature>
<evidence type="ECO:0000256" key="5">
    <source>
        <dbReference type="ARBA" id="ARBA00022737"/>
    </source>
</evidence>
<gene>
    <name evidence="11" type="primary">YMC2</name>
    <name evidence="11" type="ORF">EHS24_000465</name>
</gene>
<dbReference type="GO" id="GO:1990575">
    <property type="term" value="P:mitochondrial L-ornithine transmembrane transport"/>
    <property type="evidence" value="ECO:0007669"/>
    <property type="project" value="TreeGrafter"/>
</dbReference>